<dbReference type="VEuPathDB" id="FungiDB:H257_05101"/>
<proteinExistence type="predicted"/>
<dbReference type="Proteomes" id="UP000469452">
    <property type="component" value="Unassembled WGS sequence"/>
</dbReference>
<evidence type="ECO:0000259" key="1">
    <source>
        <dbReference type="Pfam" id="PF04136"/>
    </source>
</evidence>
<dbReference type="AlphaFoldDB" id="A0A6A5AFV1"/>
<gene>
    <name evidence="2" type="ORF">AaE_008228</name>
</gene>
<dbReference type="Pfam" id="PF04136">
    <property type="entry name" value="COG3_N"/>
    <property type="match status" value="1"/>
</dbReference>
<evidence type="ECO:0000313" key="3">
    <source>
        <dbReference type="Proteomes" id="UP000469452"/>
    </source>
</evidence>
<reference evidence="2 3" key="1">
    <citation type="submission" date="2019-06" db="EMBL/GenBank/DDBJ databases">
        <title>Genomics analysis of Aphanomyces spp. identifies a new class of oomycete effector associated with host adaptation.</title>
        <authorList>
            <person name="Gaulin E."/>
        </authorList>
    </citation>
    <scope>NUCLEOTIDE SEQUENCE [LARGE SCALE GENOMIC DNA]</scope>
    <source>
        <strain evidence="2 3">E</strain>
    </source>
</reference>
<comment type="caution">
    <text evidence="2">The sequence shown here is derived from an EMBL/GenBank/DDBJ whole genome shotgun (WGS) entry which is preliminary data.</text>
</comment>
<dbReference type="EMBL" id="VJMI01014066">
    <property type="protein sequence ID" value="KAF0746170.1"/>
    <property type="molecule type" value="Genomic_DNA"/>
</dbReference>
<feature type="domain" description="Conserved oligomeric Golgi complex subunit 3 N-terminal" evidence="1">
    <location>
        <begin position="69"/>
        <end position="145"/>
    </location>
</feature>
<sequence>MTLMTLSATQEALLDRLEKASHGRGAVDALPTTKSPMSLKQYYALKVSATPLATNTPVPLSSTIQEFMTNAQTCYRVCETVEEHTEKSLALLQEMEDRHVSVKTLTSALYESFETLLTELDALNVKVQSLEGPLPYFTRISSIAKAVGT</sequence>
<evidence type="ECO:0000313" key="2">
    <source>
        <dbReference type="EMBL" id="KAF0746170.1"/>
    </source>
</evidence>
<accession>A0A6A5AFV1</accession>
<organism evidence="2 3">
    <name type="scientific">Aphanomyces astaci</name>
    <name type="common">Crayfish plague agent</name>
    <dbReference type="NCBI Taxonomy" id="112090"/>
    <lineage>
        <taxon>Eukaryota</taxon>
        <taxon>Sar</taxon>
        <taxon>Stramenopiles</taxon>
        <taxon>Oomycota</taxon>
        <taxon>Saprolegniomycetes</taxon>
        <taxon>Saprolegniales</taxon>
        <taxon>Verrucalvaceae</taxon>
        <taxon>Aphanomyces</taxon>
    </lineage>
</organism>
<protein>
    <recommendedName>
        <fullName evidence="1">Conserved oligomeric Golgi complex subunit 3 N-terminal domain-containing protein</fullName>
    </recommendedName>
</protein>
<name>A0A6A5AFV1_APHAT</name>
<dbReference type="InterPro" id="IPR048320">
    <property type="entry name" value="COG3_N"/>
</dbReference>